<evidence type="ECO:0000256" key="1">
    <source>
        <dbReference type="ARBA" id="ARBA00022729"/>
    </source>
</evidence>
<keyword evidence="1 2" id="KW-0732">Signal</keyword>
<name>A0AAU6P145_9FLAO</name>
<feature type="domain" description="Cohesin" evidence="3">
    <location>
        <begin position="37"/>
        <end position="143"/>
    </location>
</feature>
<dbReference type="AlphaFoldDB" id="A0AAU6P145"/>
<keyword evidence="7" id="KW-1185">Reference proteome</keyword>
<dbReference type="InterPro" id="IPR002102">
    <property type="entry name" value="Cohesin_dom"/>
</dbReference>
<dbReference type="Gene3D" id="2.60.40.680">
    <property type="match status" value="1"/>
</dbReference>
<evidence type="ECO:0000313" key="5">
    <source>
        <dbReference type="EMBL" id="WXA03605.1"/>
    </source>
</evidence>
<dbReference type="KEGG" id="mcaa:R3L15_03660"/>
<evidence type="ECO:0000313" key="7">
    <source>
        <dbReference type="Proteomes" id="UP001368318"/>
    </source>
</evidence>
<dbReference type="GO" id="GO:0000272">
    <property type="term" value="P:polysaccharide catabolic process"/>
    <property type="evidence" value="ECO:0007669"/>
    <property type="project" value="InterPro"/>
</dbReference>
<proteinExistence type="predicted"/>
<dbReference type="GO" id="GO:0030246">
    <property type="term" value="F:carbohydrate binding"/>
    <property type="evidence" value="ECO:0007669"/>
    <property type="project" value="InterPro"/>
</dbReference>
<evidence type="ECO:0000259" key="3">
    <source>
        <dbReference type="Pfam" id="PF00963"/>
    </source>
</evidence>
<reference evidence="5 7" key="1">
    <citation type="submission" date="2023-10" db="EMBL/GenBank/DDBJ databases">
        <title>Culture-based analysis of two novel bacteria associated with mangrove crab gills.</title>
        <authorList>
            <person name="Yang X."/>
            <person name="Garuglieri E."/>
            <person name="Van Goethem M.W."/>
            <person name="Fusi M."/>
            <person name="Marasco R."/>
            <person name="Daffonchio D.G."/>
        </authorList>
    </citation>
    <scope>NUCLEOTIDE SEQUENCE [LARGE SCALE GENOMIC DNA]</scope>
    <source>
        <strain evidence="6">UG2-1</strain>
        <strain evidence="5">UG2-2</strain>
        <strain evidence="7">UG2_2</strain>
    </source>
</reference>
<sequence length="252" mass="27965">MTKTISLFILGFISVLGISNPITAQTVDLDASVIIENSLQTGDTFVYTLKALPETPFNGLQVYLTYDPNVIQPTQIHQVFEFDAILQHDLNVPGLIKFSAGNLGSLITENITVFNIEFEILNNTGLIEISHITSQNASTQVSNQHGENLVGYTNTITLQRLGIDNTNTINGLLIYPNPVSDQIHIDVGKNNGLQSVAFFDLNGKQVLYFDTFDVNSQQTSINLSKLLRNGTYFMHVRTNKQGKSIYKIVMNH</sequence>
<dbReference type="EMBL" id="CP136924">
    <property type="protein sequence ID" value="WXA03605.1"/>
    <property type="molecule type" value="Genomic_DNA"/>
</dbReference>
<accession>A0AAU6P145</accession>
<dbReference type="InterPro" id="IPR026444">
    <property type="entry name" value="Secre_tail"/>
</dbReference>
<feature type="chain" id="PRO_5044712853" evidence="2">
    <location>
        <begin position="25"/>
        <end position="252"/>
    </location>
</feature>
<dbReference type="Proteomes" id="UP001368318">
    <property type="component" value="Chromosome"/>
</dbReference>
<dbReference type="CDD" id="cd08547">
    <property type="entry name" value="Type_II_cohesin"/>
    <property type="match status" value="1"/>
</dbReference>
<feature type="domain" description="Secretion system C-terminal sorting" evidence="4">
    <location>
        <begin position="174"/>
        <end position="249"/>
    </location>
</feature>
<dbReference type="SUPFAM" id="SSF49384">
    <property type="entry name" value="Carbohydrate-binding domain"/>
    <property type="match status" value="1"/>
</dbReference>
<dbReference type="NCBIfam" id="TIGR04183">
    <property type="entry name" value="Por_Secre_tail"/>
    <property type="match status" value="1"/>
</dbReference>
<protein>
    <submittedName>
        <fullName evidence="5">T9SS type A sorting domain-containing protein</fullName>
    </submittedName>
</protein>
<organism evidence="5 7">
    <name type="scientific">Mangrovimonas cancribranchiae</name>
    <dbReference type="NCBI Taxonomy" id="3080055"/>
    <lineage>
        <taxon>Bacteria</taxon>
        <taxon>Pseudomonadati</taxon>
        <taxon>Bacteroidota</taxon>
        <taxon>Flavobacteriia</taxon>
        <taxon>Flavobacteriales</taxon>
        <taxon>Flavobacteriaceae</taxon>
        <taxon>Mangrovimonas</taxon>
    </lineage>
</organism>
<evidence type="ECO:0000256" key="2">
    <source>
        <dbReference type="SAM" id="SignalP"/>
    </source>
</evidence>
<evidence type="ECO:0000259" key="4">
    <source>
        <dbReference type="Pfam" id="PF18962"/>
    </source>
</evidence>
<gene>
    <name evidence="6" type="ORF">R3L15_03660</name>
    <name evidence="5" type="ORF">R3L16_03735</name>
</gene>
<dbReference type="InterPro" id="IPR008965">
    <property type="entry name" value="CBM2/CBM3_carb-bd_dom_sf"/>
</dbReference>
<dbReference type="Pfam" id="PF18962">
    <property type="entry name" value="Por_Secre_tail"/>
    <property type="match status" value="1"/>
</dbReference>
<dbReference type="RefSeq" id="WP_338733295.1">
    <property type="nucleotide sequence ID" value="NZ_CP136924.1"/>
</dbReference>
<evidence type="ECO:0000313" key="6">
    <source>
        <dbReference type="EMBL" id="WXA13972.1"/>
    </source>
</evidence>
<dbReference type="EMBL" id="CP136925">
    <property type="protein sequence ID" value="WXA13972.1"/>
    <property type="molecule type" value="Genomic_DNA"/>
</dbReference>
<feature type="signal peptide" evidence="2">
    <location>
        <begin position="1"/>
        <end position="24"/>
    </location>
</feature>
<dbReference type="Pfam" id="PF00963">
    <property type="entry name" value="Cohesin"/>
    <property type="match status" value="1"/>
</dbReference>